<sequence length="70" mass="8114">MTASQMVKSRWKRTLLTRCMTPLVQPISDVVTLARTPPPSTYTTRRVEEKMNFSVNLFILARVLSKSHEY</sequence>
<organism evidence="1 2">
    <name type="scientific">Dreissena polymorpha</name>
    <name type="common">Zebra mussel</name>
    <name type="synonym">Mytilus polymorpha</name>
    <dbReference type="NCBI Taxonomy" id="45954"/>
    <lineage>
        <taxon>Eukaryota</taxon>
        <taxon>Metazoa</taxon>
        <taxon>Spiralia</taxon>
        <taxon>Lophotrochozoa</taxon>
        <taxon>Mollusca</taxon>
        <taxon>Bivalvia</taxon>
        <taxon>Autobranchia</taxon>
        <taxon>Heteroconchia</taxon>
        <taxon>Euheterodonta</taxon>
        <taxon>Imparidentia</taxon>
        <taxon>Neoheterodontei</taxon>
        <taxon>Myida</taxon>
        <taxon>Dreissenoidea</taxon>
        <taxon>Dreissenidae</taxon>
        <taxon>Dreissena</taxon>
    </lineage>
</organism>
<gene>
    <name evidence="1" type="ORF">DPMN_150721</name>
</gene>
<name>A0A9D4FFV5_DREPO</name>
<keyword evidence="2" id="KW-1185">Reference proteome</keyword>
<proteinExistence type="predicted"/>
<protein>
    <submittedName>
        <fullName evidence="1">Uncharacterized protein</fullName>
    </submittedName>
</protein>
<reference evidence="1" key="2">
    <citation type="submission" date="2020-11" db="EMBL/GenBank/DDBJ databases">
        <authorList>
            <person name="McCartney M.A."/>
            <person name="Auch B."/>
            <person name="Kono T."/>
            <person name="Mallez S."/>
            <person name="Becker A."/>
            <person name="Gohl D.M."/>
            <person name="Silverstein K.A.T."/>
            <person name="Koren S."/>
            <person name="Bechman K.B."/>
            <person name="Herman A."/>
            <person name="Abrahante J.E."/>
            <person name="Garbe J."/>
        </authorList>
    </citation>
    <scope>NUCLEOTIDE SEQUENCE</scope>
    <source>
        <strain evidence="1">Duluth1</strain>
        <tissue evidence="1">Whole animal</tissue>
    </source>
</reference>
<evidence type="ECO:0000313" key="2">
    <source>
        <dbReference type="Proteomes" id="UP000828390"/>
    </source>
</evidence>
<dbReference type="EMBL" id="JAIWYP010000007">
    <property type="protein sequence ID" value="KAH3797146.1"/>
    <property type="molecule type" value="Genomic_DNA"/>
</dbReference>
<evidence type="ECO:0000313" key="1">
    <source>
        <dbReference type="EMBL" id="KAH3797146.1"/>
    </source>
</evidence>
<dbReference type="AlphaFoldDB" id="A0A9D4FFV5"/>
<reference evidence="1" key="1">
    <citation type="journal article" date="2019" name="bioRxiv">
        <title>The Genome of the Zebra Mussel, Dreissena polymorpha: A Resource for Invasive Species Research.</title>
        <authorList>
            <person name="McCartney M.A."/>
            <person name="Auch B."/>
            <person name="Kono T."/>
            <person name="Mallez S."/>
            <person name="Zhang Y."/>
            <person name="Obille A."/>
            <person name="Becker A."/>
            <person name="Abrahante J.E."/>
            <person name="Garbe J."/>
            <person name="Badalamenti J.P."/>
            <person name="Herman A."/>
            <person name="Mangelson H."/>
            <person name="Liachko I."/>
            <person name="Sullivan S."/>
            <person name="Sone E.D."/>
            <person name="Koren S."/>
            <person name="Silverstein K.A.T."/>
            <person name="Beckman K.B."/>
            <person name="Gohl D.M."/>
        </authorList>
    </citation>
    <scope>NUCLEOTIDE SEQUENCE</scope>
    <source>
        <strain evidence="1">Duluth1</strain>
        <tissue evidence="1">Whole animal</tissue>
    </source>
</reference>
<comment type="caution">
    <text evidence="1">The sequence shown here is derived from an EMBL/GenBank/DDBJ whole genome shotgun (WGS) entry which is preliminary data.</text>
</comment>
<accession>A0A9D4FFV5</accession>
<dbReference type="Proteomes" id="UP000828390">
    <property type="component" value="Unassembled WGS sequence"/>
</dbReference>